<dbReference type="InterPro" id="IPR005467">
    <property type="entry name" value="His_kinase_dom"/>
</dbReference>
<keyword evidence="4" id="KW-1003">Cell membrane</keyword>
<keyword evidence="11" id="KW-0067">ATP-binding</keyword>
<dbReference type="Proteomes" id="UP000184085">
    <property type="component" value="Unassembled WGS sequence"/>
</dbReference>
<protein>
    <recommendedName>
        <fullName evidence="3">histidine kinase</fullName>
        <ecNumber evidence="3">2.7.13.3</ecNumber>
    </recommendedName>
</protein>
<feature type="transmembrane region" description="Helical" evidence="15">
    <location>
        <begin position="161"/>
        <end position="180"/>
    </location>
</feature>
<feature type="domain" description="Histidine kinase" evidence="16">
    <location>
        <begin position="240"/>
        <end position="438"/>
    </location>
</feature>
<evidence type="ECO:0000256" key="4">
    <source>
        <dbReference type="ARBA" id="ARBA00022475"/>
    </source>
</evidence>
<keyword evidence="8 15" id="KW-0812">Transmembrane</keyword>
<evidence type="ECO:0000313" key="18">
    <source>
        <dbReference type="EMBL" id="SCM67696.1"/>
    </source>
</evidence>
<keyword evidence="6" id="KW-0597">Phosphoprotein</keyword>
<evidence type="ECO:0000256" key="6">
    <source>
        <dbReference type="ARBA" id="ARBA00022553"/>
    </source>
</evidence>
<feature type="domain" description="HAMP" evidence="17">
    <location>
        <begin position="181"/>
        <end position="232"/>
    </location>
</feature>
<dbReference type="InterPro" id="IPR036097">
    <property type="entry name" value="HisK_dim/P_sf"/>
</dbReference>
<dbReference type="SUPFAM" id="SSF55874">
    <property type="entry name" value="ATPase domain of HSP90 chaperone/DNA topoisomerase II/histidine kinase"/>
    <property type="match status" value="1"/>
</dbReference>
<evidence type="ECO:0000256" key="15">
    <source>
        <dbReference type="SAM" id="Phobius"/>
    </source>
</evidence>
<evidence type="ECO:0000256" key="12">
    <source>
        <dbReference type="ARBA" id="ARBA00022989"/>
    </source>
</evidence>
<organism evidence="18 19">
    <name type="scientific">Donghicola eburneus</name>
    <dbReference type="NCBI Taxonomy" id="393278"/>
    <lineage>
        <taxon>Bacteria</taxon>
        <taxon>Pseudomonadati</taxon>
        <taxon>Pseudomonadota</taxon>
        <taxon>Alphaproteobacteria</taxon>
        <taxon>Rhodobacterales</taxon>
        <taxon>Roseobacteraceae</taxon>
        <taxon>Donghicola</taxon>
    </lineage>
</organism>
<dbReference type="PROSITE" id="PS50109">
    <property type="entry name" value="HIS_KIN"/>
    <property type="match status" value="1"/>
</dbReference>
<dbReference type="GO" id="GO:0005524">
    <property type="term" value="F:ATP binding"/>
    <property type="evidence" value="ECO:0007669"/>
    <property type="project" value="UniProtKB-KW"/>
</dbReference>
<gene>
    <name evidence="18" type="ORF">KARMA_1899</name>
</gene>
<evidence type="ECO:0000256" key="11">
    <source>
        <dbReference type="ARBA" id="ARBA00022840"/>
    </source>
</evidence>
<evidence type="ECO:0000256" key="5">
    <source>
        <dbReference type="ARBA" id="ARBA00022519"/>
    </source>
</evidence>
<dbReference type="PANTHER" id="PTHR44936">
    <property type="entry name" value="SENSOR PROTEIN CREC"/>
    <property type="match status" value="1"/>
</dbReference>
<evidence type="ECO:0000259" key="16">
    <source>
        <dbReference type="PROSITE" id="PS50109"/>
    </source>
</evidence>
<dbReference type="Pfam" id="PF02518">
    <property type="entry name" value="HATPase_c"/>
    <property type="match status" value="1"/>
</dbReference>
<dbReference type="PROSITE" id="PS50885">
    <property type="entry name" value="HAMP"/>
    <property type="match status" value="1"/>
</dbReference>
<dbReference type="Gene3D" id="1.10.287.130">
    <property type="match status" value="1"/>
</dbReference>
<keyword evidence="14 15" id="KW-0472">Membrane</keyword>
<evidence type="ECO:0000256" key="7">
    <source>
        <dbReference type="ARBA" id="ARBA00022679"/>
    </source>
</evidence>
<dbReference type="GO" id="GO:0005886">
    <property type="term" value="C:plasma membrane"/>
    <property type="evidence" value="ECO:0007669"/>
    <property type="project" value="UniProtKB-SubCell"/>
</dbReference>
<dbReference type="InterPro" id="IPR003661">
    <property type="entry name" value="HisK_dim/P_dom"/>
</dbReference>
<evidence type="ECO:0000256" key="14">
    <source>
        <dbReference type="ARBA" id="ARBA00023136"/>
    </source>
</evidence>
<dbReference type="SMART" id="SM00387">
    <property type="entry name" value="HATPase_c"/>
    <property type="match status" value="1"/>
</dbReference>
<keyword evidence="5" id="KW-0997">Cell inner membrane</keyword>
<evidence type="ECO:0000256" key="9">
    <source>
        <dbReference type="ARBA" id="ARBA00022741"/>
    </source>
</evidence>
<evidence type="ECO:0000256" key="8">
    <source>
        <dbReference type="ARBA" id="ARBA00022692"/>
    </source>
</evidence>
<dbReference type="EMBL" id="FMJB01000047">
    <property type="protein sequence ID" value="SCM67696.1"/>
    <property type="molecule type" value="Genomic_DNA"/>
</dbReference>
<keyword evidence="12 15" id="KW-1133">Transmembrane helix</keyword>
<keyword evidence="13" id="KW-0902">Two-component regulatory system</keyword>
<dbReference type="Pfam" id="PF00512">
    <property type="entry name" value="HisKA"/>
    <property type="match status" value="1"/>
</dbReference>
<accession>A0A1M4N3R7</accession>
<dbReference type="SUPFAM" id="SSF47384">
    <property type="entry name" value="Homodimeric domain of signal transducing histidine kinase"/>
    <property type="match status" value="1"/>
</dbReference>
<keyword evidence="19" id="KW-1185">Reference proteome</keyword>
<evidence type="ECO:0000256" key="2">
    <source>
        <dbReference type="ARBA" id="ARBA00004429"/>
    </source>
</evidence>
<proteinExistence type="predicted"/>
<dbReference type="PRINTS" id="PR00344">
    <property type="entry name" value="BCTRLSENSOR"/>
</dbReference>
<dbReference type="InterPro" id="IPR004358">
    <property type="entry name" value="Sig_transdc_His_kin-like_C"/>
</dbReference>
<dbReference type="CDD" id="cd00082">
    <property type="entry name" value="HisKA"/>
    <property type="match status" value="1"/>
</dbReference>
<reference evidence="19" key="1">
    <citation type="submission" date="2016-09" db="EMBL/GenBank/DDBJ databases">
        <authorList>
            <person name="Wibberg D."/>
        </authorList>
    </citation>
    <scope>NUCLEOTIDE SEQUENCE [LARGE SCALE GENOMIC DNA]</scope>
</reference>
<name>A0A1M4N3R7_9RHOB</name>
<dbReference type="PANTHER" id="PTHR44936:SF5">
    <property type="entry name" value="SENSOR HISTIDINE KINASE ENVZ"/>
    <property type="match status" value="1"/>
</dbReference>
<evidence type="ECO:0000259" key="17">
    <source>
        <dbReference type="PROSITE" id="PS50885"/>
    </source>
</evidence>
<dbReference type="InterPro" id="IPR036890">
    <property type="entry name" value="HATPase_C_sf"/>
</dbReference>
<evidence type="ECO:0000256" key="13">
    <source>
        <dbReference type="ARBA" id="ARBA00023012"/>
    </source>
</evidence>
<dbReference type="InterPro" id="IPR003660">
    <property type="entry name" value="HAMP_dom"/>
</dbReference>
<dbReference type="Gene3D" id="3.30.565.10">
    <property type="entry name" value="Histidine kinase-like ATPase, C-terminal domain"/>
    <property type="match status" value="1"/>
</dbReference>
<dbReference type="Pfam" id="PF00672">
    <property type="entry name" value="HAMP"/>
    <property type="match status" value="1"/>
</dbReference>
<dbReference type="GO" id="GO:0000155">
    <property type="term" value="F:phosphorelay sensor kinase activity"/>
    <property type="evidence" value="ECO:0007669"/>
    <property type="project" value="InterPro"/>
</dbReference>
<dbReference type="AlphaFoldDB" id="A0A1M4N3R7"/>
<keyword evidence="10 18" id="KW-0418">Kinase</keyword>
<dbReference type="SMART" id="SM00304">
    <property type="entry name" value="HAMP"/>
    <property type="match status" value="1"/>
</dbReference>
<dbReference type="InterPro" id="IPR050980">
    <property type="entry name" value="2C_sensor_his_kinase"/>
</dbReference>
<evidence type="ECO:0000256" key="10">
    <source>
        <dbReference type="ARBA" id="ARBA00022777"/>
    </source>
</evidence>
<evidence type="ECO:0000256" key="1">
    <source>
        <dbReference type="ARBA" id="ARBA00000085"/>
    </source>
</evidence>
<dbReference type="InterPro" id="IPR003594">
    <property type="entry name" value="HATPase_dom"/>
</dbReference>
<dbReference type="EC" id="2.7.13.3" evidence="3"/>
<evidence type="ECO:0000313" key="19">
    <source>
        <dbReference type="Proteomes" id="UP000184085"/>
    </source>
</evidence>
<keyword evidence="7" id="KW-0808">Transferase</keyword>
<evidence type="ECO:0000256" key="3">
    <source>
        <dbReference type="ARBA" id="ARBA00012438"/>
    </source>
</evidence>
<sequence length="438" mass="48469">MFLWLKKYMPRSLYGRAALILILPVLTVQLVVSVTFIQRHFEDVTRQLSQGLALQVNYITDQITAPDRLDAIDQGRPLARQFQLQFSVLPEDVTGPLPERRRFYDFSGSIVQDVLYQMVPTVLAVDLPDDKRVSLYLAMPAGIGVYNFDRTKVSASNPHQLLVWTVVAGAFMTLIAYSFLRNQLRPIKRMAVAADAFGKGRHVPYKPTGAVEVRAAGNAFLEMRARIERQIEQRTLMLSGVSHDLRTPLTRLKLGLSMIEDESRDELVGDVNEMQHLLDEFLSFAKGEGEGEPELLNPADLAADIVSGFERSGHNVTLLPVEGEGMARLRPVAVRRAVENLIGNAVRYGTEAHLSCRIGEKSVRFRVEDNGPGIAPEMRGEAIKPFSRLDPARNQNKGSGVGLGLAIVTDIARAHGGSLRLDQSPELGGLMADLVLPR</sequence>
<comment type="catalytic activity">
    <reaction evidence="1">
        <text>ATP + protein L-histidine = ADP + protein N-phospho-L-histidine.</text>
        <dbReference type="EC" id="2.7.13.3"/>
    </reaction>
</comment>
<comment type="subcellular location">
    <subcellularLocation>
        <location evidence="2">Cell inner membrane</location>
        <topology evidence="2">Multi-pass membrane protein</topology>
    </subcellularLocation>
</comment>
<dbReference type="SMART" id="SM00388">
    <property type="entry name" value="HisKA"/>
    <property type="match status" value="1"/>
</dbReference>
<keyword evidence="9" id="KW-0547">Nucleotide-binding</keyword>